<evidence type="ECO:0000313" key="2">
    <source>
        <dbReference type="Proteomes" id="UP001062846"/>
    </source>
</evidence>
<accession>A0ACC0PXA7</accession>
<evidence type="ECO:0000313" key="1">
    <source>
        <dbReference type="EMBL" id="KAI8570221.1"/>
    </source>
</evidence>
<sequence length="98" mass="11263">MCFWPNLSSNSELRSVESDAITRKDAWTSTVSTVSDVFIYSSLCQDSSMEKNSKGNLCCVGFVDLFRGVPILSRLSCEFWRECSLYYLVRYSCFWPLV</sequence>
<organism evidence="1 2">
    <name type="scientific">Rhododendron molle</name>
    <name type="common">Chinese azalea</name>
    <name type="synonym">Azalea mollis</name>
    <dbReference type="NCBI Taxonomy" id="49168"/>
    <lineage>
        <taxon>Eukaryota</taxon>
        <taxon>Viridiplantae</taxon>
        <taxon>Streptophyta</taxon>
        <taxon>Embryophyta</taxon>
        <taxon>Tracheophyta</taxon>
        <taxon>Spermatophyta</taxon>
        <taxon>Magnoliopsida</taxon>
        <taxon>eudicotyledons</taxon>
        <taxon>Gunneridae</taxon>
        <taxon>Pentapetalae</taxon>
        <taxon>asterids</taxon>
        <taxon>Ericales</taxon>
        <taxon>Ericaceae</taxon>
        <taxon>Ericoideae</taxon>
        <taxon>Rhodoreae</taxon>
        <taxon>Rhododendron</taxon>
    </lineage>
</organism>
<dbReference type="Proteomes" id="UP001062846">
    <property type="component" value="Chromosome 1"/>
</dbReference>
<name>A0ACC0PXA7_RHOML</name>
<gene>
    <name evidence="1" type="ORF">RHMOL_Rhmol01G0017200</name>
</gene>
<comment type="caution">
    <text evidence="1">The sequence shown here is derived from an EMBL/GenBank/DDBJ whole genome shotgun (WGS) entry which is preliminary data.</text>
</comment>
<reference evidence="1" key="1">
    <citation type="submission" date="2022-02" db="EMBL/GenBank/DDBJ databases">
        <title>Plant Genome Project.</title>
        <authorList>
            <person name="Zhang R.-G."/>
        </authorList>
    </citation>
    <scope>NUCLEOTIDE SEQUENCE</scope>
    <source>
        <strain evidence="1">AT1</strain>
    </source>
</reference>
<keyword evidence="2" id="KW-1185">Reference proteome</keyword>
<dbReference type="EMBL" id="CM046388">
    <property type="protein sequence ID" value="KAI8570221.1"/>
    <property type="molecule type" value="Genomic_DNA"/>
</dbReference>
<proteinExistence type="predicted"/>
<protein>
    <submittedName>
        <fullName evidence="1">Uncharacterized protein</fullName>
    </submittedName>
</protein>